<dbReference type="CDD" id="cd06261">
    <property type="entry name" value="TM_PBP2"/>
    <property type="match status" value="1"/>
</dbReference>
<feature type="transmembrane region" description="Helical" evidence="7">
    <location>
        <begin position="18"/>
        <end position="38"/>
    </location>
</feature>
<evidence type="ECO:0000313" key="9">
    <source>
        <dbReference type="EMBL" id="SHE84238.1"/>
    </source>
</evidence>
<dbReference type="PANTHER" id="PTHR43005">
    <property type="entry name" value="BLR7065 PROTEIN"/>
    <property type="match status" value="1"/>
</dbReference>
<dbReference type="AlphaFoldDB" id="A0A1M4WSQ2"/>
<dbReference type="Gene3D" id="1.10.3720.10">
    <property type="entry name" value="MetI-like"/>
    <property type="match status" value="1"/>
</dbReference>
<evidence type="ECO:0000259" key="8">
    <source>
        <dbReference type="PROSITE" id="PS50928"/>
    </source>
</evidence>
<dbReference type="EMBL" id="FQUP01000001">
    <property type="protein sequence ID" value="SHE84238.1"/>
    <property type="molecule type" value="Genomic_DNA"/>
</dbReference>
<feature type="transmembrane region" description="Helical" evidence="7">
    <location>
        <begin position="158"/>
        <end position="180"/>
    </location>
</feature>
<dbReference type="InterPro" id="IPR000515">
    <property type="entry name" value="MetI-like"/>
</dbReference>
<keyword evidence="10" id="KW-1185">Reference proteome</keyword>
<evidence type="ECO:0000256" key="7">
    <source>
        <dbReference type="RuleBase" id="RU363032"/>
    </source>
</evidence>
<proteinExistence type="inferred from homology"/>
<evidence type="ECO:0000256" key="6">
    <source>
        <dbReference type="ARBA" id="ARBA00023136"/>
    </source>
</evidence>
<evidence type="ECO:0000256" key="3">
    <source>
        <dbReference type="ARBA" id="ARBA00022475"/>
    </source>
</evidence>
<dbReference type="OrthoDB" id="5812615at2"/>
<feature type="domain" description="ABC transmembrane type-1" evidence="8">
    <location>
        <begin position="70"/>
        <end position="281"/>
    </location>
</feature>
<dbReference type="SUPFAM" id="SSF161098">
    <property type="entry name" value="MetI-like"/>
    <property type="match status" value="1"/>
</dbReference>
<keyword evidence="3" id="KW-1003">Cell membrane</keyword>
<feature type="transmembrane region" description="Helical" evidence="7">
    <location>
        <begin position="263"/>
        <end position="285"/>
    </location>
</feature>
<comment type="subcellular location">
    <subcellularLocation>
        <location evidence="1 7">Cell membrane</location>
        <topology evidence="1 7">Multi-pass membrane protein</topology>
    </subcellularLocation>
</comment>
<dbReference type="GO" id="GO:0055085">
    <property type="term" value="P:transmembrane transport"/>
    <property type="evidence" value="ECO:0007669"/>
    <property type="project" value="InterPro"/>
</dbReference>
<dbReference type="Proteomes" id="UP000184485">
    <property type="component" value="Unassembled WGS sequence"/>
</dbReference>
<dbReference type="PROSITE" id="PS50928">
    <property type="entry name" value="ABC_TM1"/>
    <property type="match status" value="1"/>
</dbReference>
<feature type="transmembrane region" description="Helical" evidence="7">
    <location>
        <begin position="200"/>
        <end position="219"/>
    </location>
</feature>
<dbReference type="SUPFAM" id="SSF160964">
    <property type="entry name" value="MalF N-terminal region-like"/>
    <property type="match status" value="1"/>
</dbReference>
<comment type="similarity">
    <text evidence="7">Belongs to the binding-protein-dependent transport system permease family.</text>
</comment>
<dbReference type="RefSeq" id="WP_073051677.1">
    <property type="nucleotide sequence ID" value="NZ_FQUP01000001.1"/>
</dbReference>
<dbReference type="Pfam" id="PF00528">
    <property type="entry name" value="BPD_transp_1"/>
    <property type="match status" value="1"/>
</dbReference>
<evidence type="ECO:0000256" key="5">
    <source>
        <dbReference type="ARBA" id="ARBA00022989"/>
    </source>
</evidence>
<dbReference type="PANTHER" id="PTHR43005:SF2">
    <property type="entry name" value="INTEGRAL MEMBRANE SUGAR TRANSPORT PROTEIN"/>
    <property type="match status" value="1"/>
</dbReference>
<dbReference type="STRING" id="1122133.SAMN02745157_1059"/>
<feature type="transmembrane region" description="Helical" evidence="7">
    <location>
        <begin position="107"/>
        <end position="127"/>
    </location>
</feature>
<evidence type="ECO:0000256" key="4">
    <source>
        <dbReference type="ARBA" id="ARBA00022692"/>
    </source>
</evidence>
<keyword evidence="5 7" id="KW-1133">Transmembrane helix</keyword>
<gene>
    <name evidence="9" type="ORF">SAMN02745157_1059</name>
</gene>
<evidence type="ECO:0000256" key="1">
    <source>
        <dbReference type="ARBA" id="ARBA00004651"/>
    </source>
</evidence>
<dbReference type="InterPro" id="IPR035906">
    <property type="entry name" value="MetI-like_sf"/>
</dbReference>
<dbReference type="GO" id="GO:0005886">
    <property type="term" value="C:plasma membrane"/>
    <property type="evidence" value="ECO:0007669"/>
    <property type="project" value="UniProtKB-SubCell"/>
</dbReference>
<reference evidence="9 10" key="1">
    <citation type="submission" date="2016-11" db="EMBL/GenBank/DDBJ databases">
        <authorList>
            <person name="Jaros S."/>
            <person name="Januszkiewicz K."/>
            <person name="Wedrychowicz H."/>
        </authorList>
    </citation>
    <scope>NUCLEOTIDE SEQUENCE [LARGE SCALE GENOMIC DNA]</scope>
    <source>
        <strain evidence="9 10">DSM 19436</strain>
    </source>
</reference>
<evidence type="ECO:0000313" key="10">
    <source>
        <dbReference type="Proteomes" id="UP000184485"/>
    </source>
</evidence>
<keyword evidence="4 7" id="KW-0812">Transmembrane</keyword>
<keyword evidence="2 7" id="KW-0813">Transport</keyword>
<sequence length="291" mass="32059">MAATVNTRKLARAMLTPAVVILFIWMIVPLLLTIWYSFQNYNLLSPENTGFAGFMNYKYFLTDPAFFQAFWNTLTITLSVLVITVVGGILLGLLLDQFIYGQGIVRILVISPFFIMPTVAALVWKNMLMDPNYGIFAWIATRLGFAPVAWLENYPLFSIILIVAWQWLPFATLILLTAMQSLDEEQKEAAGMDGANFASLFVYITLPHLARAITVVILIETIFLLSVFAEILVTTGGGPGYASTNIAYLIYHQALLDYDVGGASAGGVVAVILANIVAIFLVRLVGKNLEA</sequence>
<name>A0A1M4WSQ2_9HYPH</name>
<protein>
    <submittedName>
        <fullName evidence="9">Sorbitol/mannitol transport system permease protein</fullName>
    </submittedName>
</protein>
<keyword evidence="6 7" id="KW-0472">Membrane</keyword>
<accession>A0A1M4WSQ2</accession>
<organism evidence="9 10">
    <name type="scientific">Kaistia soli DSM 19436</name>
    <dbReference type="NCBI Taxonomy" id="1122133"/>
    <lineage>
        <taxon>Bacteria</taxon>
        <taxon>Pseudomonadati</taxon>
        <taxon>Pseudomonadota</taxon>
        <taxon>Alphaproteobacteria</taxon>
        <taxon>Hyphomicrobiales</taxon>
        <taxon>Kaistiaceae</taxon>
        <taxon>Kaistia</taxon>
    </lineage>
</organism>
<feature type="transmembrane region" description="Helical" evidence="7">
    <location>
        <begin position="69"/>
        <end position="95"/>
    </location>
</feature>
<evidence type="ECO:0000256" key="2">
    <source>
        <dbReference type="ARBA" id="ARBA00022448"/>
    </source>
</evidence>